<dbReference type="AlphaFoldDB" id="A0AA36H6T1"/>
<evidence type="ECO:0000313" key="2">
    <source>
        <dbReference type="Proteomes" id="UP001176961"/>
    </source>
</evidence>
<keyword evidence="2" id="KW-1185">Reference proteome</keyword>
<gene>
    <name evidence="1" type="ORF">CYNAS_LOCUS17174</name>
</gene>
<accession>A0AA36H6T1</accession>
<dbReference type="EMBL" id="CATQJL010000316">
    <property type="protein sequence ID" value="CAJ0605191.1"/>
    <property type="molecule type" value="Genomic_DNA"/>
</dbReference>
<comment type="caution">
    <text evidence="1">The sequence shown here is derived from an EMBL/GenBank/DDBJ whole genome shotgun (WGS) entry which is preliminary data.</text>
</comment>
<proteinExistence type="predicted"/>
<organism evidence="1 2">
    <name type="scientific">Cylicocyclus nassatus</name>
    <name type="common">Nematode worm</name>
    <dbReference type="NCBI Taxonomy" id="53992"/>
    <lineage>
        <taxon>Eukaryota</taxon>
        <taxon>Metazoa</taxon>
        <taxon>Ecdysozoa</taxon>
        <taxon>Nematoda</taxon>
        <taxon>Chromadorea</taxon>
        <taxon>Rhabditida</taxon>
        <taxon>Rhabditina</taxon>
        <taxon>Rhabditomorpha</taxon>
        <taxon>Strongyloidea</taxon>
        <taxon>Strongylidae</taxon>
        <taxon>Cylicocyclus</taxon>
    </lineage>
</organism>
<name>A0AA36H6T1_CYLNA</name>
<protein>
    <submittedName>
        <fullName evidence="1">Uncharacterized protein</fullName>
    </submittedName>
</protein>
<dbReference type="Proteomes" id="UP001176961">
    <property type="component" value="Unassembled WGS sequence"/>
</dbReference>
<sequence>MTYKNRLEVVSNSCAAHQISKSKIAFINCLQAVANISTQLGRGPNLFSYRKAIDLVFEVFRSVNWELRRGPHYRIAVKQGLRLNRQGKMNSATWVVYEKLNVLSKDQKDILQTCFYTFSTEVNRNTCLRRVSDNLLFMCVRMWSFEPCRI</sequence>
<evidence type="ECO:0000313" key="1">
    <source>
        <dbReference type="EMBL" id="CAJ0605191.1"/>
    </source>
</evidence>
<reference evidence="1" key="1">
    <citation type="submission" date="2023-07" db="EMBL/GenBank/DDBJ databases">
        <authorList>
            <consortium name="CYATHOMIX"/>
        </authorList>
    </citation>
    <scope>NUCLEOTIDE SEQUENCE</scope>
    <source>
        <strain evidence="1">N/A</strain>
    </source>
</reference>